<evidence type="ECO:0000313" key="7">
    <source>
        <dbReference type="EMBL" id="KAH0773566.1"/>
    </source>
</evidence>
<dbReference type="PANTHER" id="PTHR15348">
    <property type="entry name" value="AT-RICH INTERACTIVE DOMAIN-CONTAINING PROTEIN ARID DOMAIN- CONTAINING PROTEIN DEAD RINGER PROTEIN B-CELL REGULATOR OF IGH TRANSCRIPTION BRIGHT"/>
    <property type="match status" value="1"/>
</dbReference>
<evidence type="ECO:0000256" key="5">
    <source>
        <dbReference type="SAM" id="MobiDB-lite"/>
    </source>
</evidence>
<gene>
    <name evidence="7" type="ORF">KY290_010703</name>
</gene>
<feature type="compositionally biased region" description="Polar residues" evidence="5">
    <location>
        <begin position="37"/>
        <end position="48"/>
    </location>
</feature>
<dbReference type="InterPro" id="IPR036431">
    <property type="entry name" value="ARID_dom_sf"/>
</dbReference>
<evidence type="ECO:0000256" key="2">
    <source>
        <dbReference type="ARBA" id="ARBA00023125"/>
    </source>
</evidence>
<feature type="region of interest" description="Disordered" evidence="5">
    <location>
        <begin position="1"/>
        <end position="55"/>
    </location>
</feature>
<keyword evidence="3" id="KW-0804">Transcription</keyword>
<reference evidence="7 8" key="1">
    <citation type="journal article" date="2021" name="bioRxiv">
        <title>Chromosome-scale and haplotype-resolved genome assembly of a tetraploid potato cultivar.</title>
        <authorList>
            <person name="Sun H."/>
            <person name="Jiao W.-B."/>
            <person name="Krause K."/>
            <person name="Campoy J.A."/>
            <person name="Goel M."/>
            <person name="Folz-Donahue K."/>
            <person name="Kukat C."/>
            <person name="Huettel B."/>
            <person name="Schneeberger K."/>
        </authorList>
    </citation>
    <scope>NUCLEOTIDE SEQUENCE [LARGE SCALE GENOMIC DNA]</scope>
    <source>
        <strain evidence="7">SolTubOtavaFocal</strain>
        <tissue evidence="7">Leaves</tissue>
    </source>
</reference>
<keyword evidence="1" id="KW-0805">Transcription regulation</keyword>
<dbReference type="Gene3D" id="1.10.150.60">
    <property type="entry name" value="ARID DNA-binding domain"/>
    <property type="match status" value="1"/>
</dbReference>
<feature type="compositionally biased region" description="Basic and acidic residues" evidence="5">
    <location>
        <begin position="1"/>
        <end position="13"/>
    </location>
</feature>
<dbReference type="EMBL" id="JAIVGD010000005">
    <property type="protein sequence ID" value="KAH0773566.1"/>
    <property type="molecule type" value="Genomic_DNA"/>
</dbReference>
<dbReference type="InterPro" id="IPR001606">
    <property type="entry name" value="ARID_dom"/>
</dbReference>
<feature type="domain" description="ARID" evidence="6">
    <location>
        <begin position="184"/>
        <end position="247"/>
    </location>
</feature>
<dbReference type="InterPro" id="IPR045147">
    <property type="entry name" value="ARI3A/B/C"/>
</dbReference>
<organism evidence="7 8">
    <name type="scientific">Solanum tuberosum</name>
    <name type="common">Potato</name>
    <dbReference type="NCBI Taxonomy" id="4113"/>
    <lineage>
        <taxon>Eukaryota</taxon>
        <taxon>Viridiplantae</taxon>
        <taxon>Streptophyta</taxon>
        <taxon>Embryophyta</taxon>
        <taxon>Tracheophyta</taxon>
        <taxon>Spermatophyta</taxon>
        <taxon>Magnoliopsida</taxon>
        <taxon>eudicotyledons</taxon>
        <taxon>Gunneridae</taxon>
        <taxon>Pentapetalae</taxon>
        <taxon>asterids</taxon>
        <taxon>lamiids</taxon>
        <taxon>Solanales</taxon>
        <taxon>Solanaceae</taxon>
        <taxon>Solanoideae</taxon>
        <taxon>Solaneae</taxon>
        <taxon>Solanum</taxon>
    </lineage>
</organism>
<keyword evidence="2" id="KW-0238">DNA-binding</keyword>
<evidence type="ECO:0000256" key="1">
    <source>
        <dbReference type="ARBA" id="ARBA00023015"/>
    </source>
</evidence>
<dbReference type="Pfam" id="PF01388">
    <property type="entry name" value="ARID"/>
    <property type="match status" value="1"/>
</dbReference>
<evidence type="ECO:0000256" key="3">
    <source>
        <dbReference type="ARBA" id="ARBA00023163"/>
    </source>
</evidence>
<dbReference type="PANTHER" id="PTHR15348:SF22">
    <property type="entry name" value="ARID DOMAIN-CONTAINING PROTEIN"/>
    <property type="match status" value="1"/>
</dbReference>
<dbReference type="CDD" id="cd16100">
    <property type="entry name" value="ARID"/>
    <property type="match status" value="1"/>
</dbReference>
<protein>
    <recommendedName>
        <fullName evidence="6">ARID domain-containing protein</fullName>
    </recommendedName>
</protein>
<proteinExistence type="predicted"/>
<dbReference type="PROSITE" id="PS51011">
    <property type="entry name" value="ARID"/>
    <property type="match status" value="1"/>
</dbReference>
<evidence type="ECO:0000256" key="4">
    <source>
        <dbReference type="ARBA" id="ARBA00023242"/>
    </source>
</evidence>
<keyword evidence="4" id="KW-0539">Nucleus</keyword>
<sequence>MDKGDVHMLEAEKNVPASDVLVSNESPFEYENDVKTGKSNAEDQLNSKSHPEAHDNVVLENKTPTIDVGTDDMVSGYLKLTDDEVHNIDEEEVNEVHQSEKMIDEDPQMEANPTTITTDGDARLCEFPKVKLEVTNSSIGKTAEPASPMFLINPSIANAREHSGEAFENIFAMIADCEDDEGSHEDQAAFLGNLGTFYREKAMEFKPPSYYGHQLNCLKLWRSVIRLGGYDRLKVKSDWHMVAKPDF</sequence>
<comment type="caution">
    <text evidence="7">The sequence shown here is derived from an EMBL/GenBank/DDBJ whole genome shotgun (WGS) entry which is preliminary data.</text>
</comment>
<dbReference type="SUPFAM" id="SSF46774">
    <property type="entry name" value="ARID-like"/>
    <property type="match status" value="1"/>
</dbReference>
<name>A0ABQ7VZS1_SOLTU</name>
<keyword evidence="8" id="KW-1185">Reference proteome</keyword>
<accession>A0ABQ7VZS1</accession>
<evidence type="ECO:0000259" key="6">
    <source>
        <dbReference type="PROSITE" id="PS51011"/>
    </source>
</evidence>
<dbReference type="Proteomes" id="UP000826656">
    <property type="component" value="Unassembled WGS sequence"/>
</dbReference>
<evidence type="ECO:0000313" key="8">
    <source>
        <dbReference type="Proteomes" id="UP000826656"/>
    </source>
</evidence>